<gene>
    <name evidence="9" type="ORF">HAV22_12985</name>
</gene>
<keyword evidence="6" id="KW-0812">Transmembrane</keyword>
<dbReference type="NCBIfam" id="TIGR01730">
    <property type="entry name" value="RND_mfp"/>
    <property type="match status" value="1"/>
</dbReference>
<dbReference type="PANTHER" id="PTHR32347">
    <property type="entry name" value="EFFLUX SYSTEM COMPONENT YKNX-RELATED"/>
    <property type="match status" value="1"/>
</dbReference>
<sequence>MRKPSTAAGTPGAEKKPKTRATVKHKRFLLRHDRLGITPSCDPVRSAAKPAGAFLPRGDFIVDKTTQELQTLLQGAGTPTGLSARRVAVWAVLLLAALIAVAGAWRLATSRHTDTAWLTEPATVGNLVVTVSATGTLQPTKSVDVGSELSGTVARVLVDENDVVRQGQLLAELDTARLADTVTRSEAAVAAAVGQVAQARATVAEAEAAQRRLHRLSEMSGGVEPARQELDAADAAQLRARANAASAQAQEAQARAALKTDRTNLGKAQIRSPVDGVVLARKVEPGNTVVAAMNTPVLFTVAEDLTRMELQVKVDEADVAGVRPGQPADFTVAAWPGRRFPATIRRVGLGSTTTDNVVTYKTVLEVTNADLALRPGMTATASIVTARRDGVLLVPNAALRFTPPARRGGGGGFVSNLLPRPPSAQRRNARGADADGAAHQVWIPGPDGPRALAVRTGLSNGRQTEVTGGDLKPGMAVITDVQEAAK</sequence>
<dbReference type="InterPro" id="IPR050465">
    <property type="entry name" value="UPF0194_transport"/>
</dbReference>
<dbReference type="InterPro" id="IPR058792">
    <property type="entry name" value="Beta-barrel_RND_2"/>
</dbReference>
<feature type="domain" description="CusB-like beta-barrel" evidence="7">
    <location>
        <begin position="310"/>
        <end position="385"/>
    </location>
</feature>
<dbReference type="Gene3D" id="2.40.50.100">
    <property type="match status" value="2"/>
</dbReference>
<dbReference type="Proteomes" id="UP000716322">
    <property type="component" value="Unassembled WGS sequence"/>
</dbReference>
<proteinExistence type="inferred from homology"/>
<reference evidence="9 10" key="1">
    <citation type="submission" date="2020-03" db="EMBL/GenBank/DDBJ databases">
        <title>Genome sequence of strain Massilia sp. TW-1.</title>
        <authorList>
            <person name="Chaudhary D.K."/>
        </authorList>
    </citation>
    <scope>NUCLEOTIDE SEQUENCE [LARGE SCALE GENOMIC DNA]</scope>
    <source>
        <strain evidence="9 10">TW-1</strain>
    </source>
</reference>
<keyword evidence="10" id="KW-1185">Reference proteome</keyword>
<protein>
    <submittedName>
        <fullName evidence="9">Efflux RND transporter periplasmic adaptor subunit</fullName>
    </submittedName>
</protein>
<dbReference type="InterPro" id="IPR006143">
    <property type="entry name" value="RND_pump_MFP"/>
</dbReference>
<dbReference type="PANTHER" id="PTHR32347:SF14">
    <property type="entry name" value="EFFLUX SYSTEM COMPONENT YKNX-RELATED"/>
    <property type="match status" value="1"/>
</dbReference>
<dbReference type="SUPFAM" id="SSF111369">
    <property type="entry name" value="HlyD-like secretion proteins"/>
    <property type="match status" value="1"/>
</dbReference>
<dbReference type="Pfam" id="PF25954">
    <property type="entry name" value="Beta-barrel_RND_2"/>
    <property type="match status" value="1"/>
</dbReference>
<dbReference type="EMBL" id="JAAQOM010000007">
    <property type="protein sequence ID" value="NIA54551.1"/>
    <property type="molecule type" value="Genomic_DNA"/>
</dbReference>
<dbReference type="Gene3D" id="2.40.30.170">
    <property type="match status" value="1"/>
</dbReference>
<feature type="domain" description="CzcB-like barrel-sandwich hybrid" evidence="8">
    <location>
        <begin position="143"/>
        <end position="302"/>
    </location>
</feature>
<evidence type="ECO:0000259" key="8">
    <source>
        <dbReference type="Pfam" id="PF25973"/>
    </source>
</evidence>
<feature type="region of interest" description="Disordered" evidence="5">
    <location>
        <begin position="1"/>
        <end position="23"/>
    </location>
</feature>
<comment type="subcellular location">
    <subcellularLocation>
        <location evidence="1">Cell envelope</location>
    </subcellularLocation>
</comment>
<keyword evidence="6" id="KW-1133">Transmembrane helix</keyword>
<evidence type="ECO:0000256" key="6">
    <source>
        <dbReference type="SAM" id="Phobius"/>
    </source>
</evidence>
<comment type="similarity">
    <text evidence="2">Belongs to the membrane fusion protein (MFP) (TC 8.A.1) family.</text>
</comment>
<evidence type="ECO:0000256" key="5">
    <source>
        <dbReference type="SAM" id="MobiDB-lite"/>
    </source>
</evidence>
<evidence type="ECO:0000256" key="1">
    <source>
        <dbReference type="ARBA" id="ARBA00004196"/>
    </source>
</evidence>
<evidence type="ECO:0000313" key="10">
    <source>
        <dbReference type="Proteomes" id="UP000716322"/>
    </source>
</evidence>
<evidence type="ECO:0000256" key="2">
    <source>
        <dbReference type="ARBA" id="ARBA00009477"/>
    </source>
</evidence>
<dbReference type="PRINTS" id="PR01490">
    <property type="entry name" value="RTXTOXIND"/>
</dbReference>
<evidence type="ECO:0000256" key="3">
    <source>
        <dbReference type="ARBA" id="ARBA00023054"/>
    </source>
</evidence>
<organism evidence="9 10">
    <name type="scientific">Telluria antibiotica</name>
    <dbReference type="NCBI Taxonomy" id="2717319"/>
    <lineage>
        <taxon>Bacteria</taxon>
        <taxon>Pseudomonadati</taxon>
        <taxon>Pseudomonadota</taxon>
        <taxon>Betaproteobacteria</taxon>
        <taxon>Burkholderiales</taxon>
        <taxon>Oxalobacteraceae</taxon>
        <taxon>Telluria group</taxon>
        <taxon>Telluria</taxon>
    </lineage>
</organism>
<evidence type="ECO:0000256" key="4">
    <source>
        <dbReference type="SAM" id="Coils"/>
    </source>
</evidence>
<name>A0ABX0PCE7_9BURK</name>
<accession>A0ABX0PCE7</accession>
<evidence type="ECO:0000259" key="7">
    <source>
        <dbReference type="Pfam" id="PF25954"/>
    </source>
</evidence>
<dbReference type="InterPro" id="IPR058647">
    <property type="entry name" value="BSH_CzcB-like"/>
</dbReference>
<keyword evidence="3 4" id="KW-0175">Coiled coil</keyword>
<feature type="region of interest" description="Disordered" evidence="5">
    <location>
        <begin position="419"/>
        <end position="448"/>
    </location>
</feature>
<evidence type="ECO:0000313" key="9">
    <source>
        <dbReference type="EMBL" id="NIA54551.1"/>
    </source>
</evidence>
<feature type="transmembrane region" description="Helical" evidence="6">
    <location>
        <begin position="87"/>
        <end position="105"/>
    </location>
</feature>
<feature type="coiled-coil region" evidence="4">
    <location>
        <begin position="199"/>
        <end position="255"/>
    </location>
</feature>
<comment type="caution">
    <text evidence="9">The sequence shown here is derived from an EMBL/GenBank/DDBJ whole genome shotgun (WGS) entry which is preliminary data.</text>
</comment>
<keyword evidence="6" id="KW-0472">Membrane</keyword>
<dbReference type="Pfam" id="PF25973">
    <property type="entry name" value="BSH_CzcB"/>
    <property type="match status" value="1"/>
</dbReference>